<keyword evidence="1" id="KW-0539">Nucleus</keyword>
<name>A8P468_COPC7</name>
<dbReference type="SUPFAM" id="SSF47095">
    <property type="entry name" value="HMG-box"/>
    <property type="match status" value="1"/>
</dbReference>
<feature type="region of interest" description="Disordered" evidence="2">
    <location>
        <begin position="141"/>
        <end position="170"/>
    </location>
</feature>
<dbReference type="OrthoDB" id="6247875at2759"/>
<dbReference type="PROSITE" id="PS50118">
    <property type="entry name" value="HMG_BOX_2"/>
    <property type="match status" value="1"/>
</dbReference>
<evidence type="ECO:0000313" key="5">
    <source>
        <dbReference type="Proteomes" id="UP000001861"/>
    </source>
</evidence>
<feature type="domain" description="HMG box" evidence="3">
    <location>
        <begin position="17"/>
        <end position="84"/>
    </location>
</feature>
<dbReference type="Gene3D" id="1.10.30.10">
    <property type="entry name" value="High mobility group box domain"/>
    <property type="match status" value="1"/>
</dbReference>
<keyword evidence="5" id="KW-1185">Reference proteome</keyword>
<protein>
    <recommendedName>
        <fullName evidence="3">HMG box domain-containing protein</fullName>
    </recommendedName>
</protein>
<feature type="DNA-binding region" description="HMG box" evidence="1">
    <location>
        <begin position="17"/>
        <end position="84"/>
    </location>
</feature>
<dbReference type="GO" id="GO:0003677">
    <property type="term" value="F:DNA binding"/>
    <property type="evidence" value="ECO:0007669"/>
    <property type="project" value="UniProtKB-UniRule"/>
</dbReference>
<dbReference type="GeneID" id="6015283"/>
<dbReference type="HOGENOM" id="CLU_322883_0_0_1"/>
<dbReference type="SMART" id="SM00398">
    <property type="entry name" value="HMG"/>
    <property type="match status" value="1"/>
</dbReference>
<proteinExistence type="predicted"/>
<gene>
    <name evidence="4" type="ORF">CC1G_11633</name>
</gene>
<feature type="compositionally biased region" description="Polar residues" evidence="2">
    <location>
        <begin position="256"/>
        <end position="277"/>
    </location>
</feature>
<dbReference type="KEGG" id="cci:CC1G_11633"/>
<dbReference type="Proteomes" id="UP000001861">
    <property type="component" value="Unassembled WGS sequence"/>
</dbReference>
<feature type="region of interest" description="Disordered" evidence="2">
    <location>
        <begin position="628"/>
        <end position="654"/>
    </location>
</feature>
<feature type="region of interest" description="Disordered" evidence="2">
    <location>
        <begin position="1"/>
        <end position="20"/>
    </location>
</feature>
<dbReference type="CDD" id="cd01389">
    <property type="entry name" value="HMG-box_ROX1-like"/>
    <property type="match status" value="1"/>
</dbReference>
<feature type="region of interest" description="Disordered" evidence="2">
    <location>
        <begin position="807"/>
        <end position="835"/>
    </location>
</feature>
<evidence type="ECO:0000256" key="1">
    <source>
        <dbReference type="PROSITE-ProRule" id="PRU00267"/>
    </source>
</evidence>
<feature type="compositionally biased region" description="Low complexity" evidence="2">
    <location>
        <begin position="628"/>
        <end position="639"/>
    </location>
</feature>
<comment type="caution">
    <text evidence="4">The sequence shown here is derived from an EMBL/GenBank/DDBJ whole genome shotgun (WGS) entry which is preliminary data.</text>
</comment>
<dbReference type="VEuPathDB" id="FungiDB:CC1G_11633"/>
<reference evidence="4 5" key="1">
    <citation type="journal article" date="2010" name="Proc. Natl. Acad. Sci. U.S.A.">
        <title>Insights into evolution of multicellular fungi from the assembled chromosomes of the mushroom Coprinopsis cinerea (Coprinus cinereus).</title>
        <authorList>
            <person name="Stajich J.E."/>
            <person name="Wilke S.K."/>
            <person name="Ahren D."/>
            <person name="Au C.H."/>
            <person name="Birren B.W."/>
            <person name="Borodovsky M."/>
            <person name="Burns C."/>
            <person name="Canback B."/>
            <person name="Casselton L.A."/>
            <person name="Cheng C.K."/>
            <person name="Deng J."/>
            <person name="Dietrich F.S."/>
            <person name="Fargo D.C."/>
            <person name="Farman M.L."/>
            <person name="Gathman A.C."/>
            <person name="Goldberg J."/>
            <person name="Guigo R."/>
            <person name="Hoegger P.J."/>
            <person name="Hooker J.B."/>
            <person name="Huggins A."/>
            <person name="James T.Y."/>
            <person name="Kamada T."/>
            <person name="Kilaru S."/>
            <person name="Kodira C."/>
            <person name="Kues U."/>
            <person name="Kupfer D."/>
            <person name="Kwan H.S."/>
            <person name="Lomsadze A."/>
            <person name="Li W."/>
            <person name="Lilly W.W."/>
            <person name="Ma L.J."/>
            <person name="Mackey A.J."/>
            <person name="Manning G."/>
            <person name="Martin F."/>
            <person name="Muraguchi H."/>
            <person name="Natvig D.O."/>
            <person name="Palmerini H."/>
            <person name="Ramesh M.A."/>
            <person name="Rehmeyer C.J."/>
            <person name="Roe B.A."/>
            <person name="Shenoy N."/>
            <person name="Stanke M."/>
            <person name="Ter-Hovhannisyan V."/>
            <person name="Tunlid A."/>
            <person name="Velagapudi R."/>
            <person name="Vision T.J."/>
            <person name="Zeng Q."/>
            <person name="Zolan M.E."/>
            <person name="Pukkila P.J."/>
        </authorList>
    </citation>
    <scope>NUCLEOTIDE SEQUENCE [LARGE SCALE GENOMIC DNA]</scope>
    <source>
        <strain evidence="5">Okayama-7 / 130 / ATCC MYA-4618 / FGSC 9003</strain>
    </source>
</reference>
<organism evidence="4 5">
    <name type="scientific">Coprinopsis cinerea (strain Okayama-7 / 130 / ATCC MYA-4618 / FGSC 9003)</name>
    <name type="common">Inky cap fungus</name>
    <name type="synonym">Hormographiella aspergillata</name>
    <dbReference type="NCBI Taxonomy" id="240176"/>
    <lineage>
        <taxon>Eukaryota</taxon>
        <taxon>Fungi</taxon>
        <taxon>Dikarya</taxon>
        <taxon>Basidiomycota</taxon>
        <taxon>Agaricomycotina</taxon>
        <taxon>Agaricomycetes</taxon>
        <taxon>Agaricomycetidae</taxon>
        <taxon>Agaricales</taxon>
        <taxon>Agaricineae</taxon>
        <taxon>Psathyrellaceae</taxon>
        <taxon>Coprinopsis</taxon>
    </lineage>
</organism>
<feature type="region of interest" description="Disordered" evidence="2">
    <location>
        <begin position="481"/>
        <end position="501"/>
    </location>
</feature>
<dbReference type="EMBL" id="AACS02000004">
    <property type="protein sequence ID" value="EAU83107.2"/>
    <property type="molecule type" value="Genomic_DNA"/>
</dbReference>
<dbReference type="AlphaFoldDB" id="A8P468"/>
<dbReference type="InterPro" id="IPR009071">
    <property type="entry name" value="HMG_box_dom"/>
</dbReference>
<keyword evidence="1" id="KW-0238">DNA-binding</keyword>
<evidence type="ECO:0000313" key="4">
    <source>
        <dbReference type="EMBL" id="EAU83107.2"/>
    </source>
</evidence>
<dbReference type="InterPro" id="IPR036910">
    <property type="entry name" value="HMG_box_dom_sf"/>
</dbReference>
<dbReference type="RefSeq" id="XP_001838690.2">
    <property type="nucleotide sequence ID" value="XM_001838638.2"/>
</dbReference>
<feature type="compositionally biased region" description="Polar residues" evidence="2">
    <location>
        <begin position="1"/>
        <end position="19"/>
    </location>
</feature>
<feature type="compositionally biased region" description="Low complexity" evidence="2">
    <location>
        <begin position="278"/>
        <end position="299"/>
    </location>
</feature>
<feature type="region of interest" description="Disordered" evidence="2">
    <location>
        <begin position="77"/>
        <end position="120"/>
    </location>
</feature>
<accession>A8P468</accession>
<feature type="region of interest" description="Disordered" evidence="2">
    <location>
        <begin position="555"/>
        <end position="581"/>
    </location>
</feature>
<feature type="region of interest" description="Disordered" evidence="2">
    <location>
        <begin position="186"/>
        <end position="334"/>
    </location>
</feature>
<feature type="compositionally biased region" description="Polar residues" evidence="2">
    <location>
        <begin position="98"/>
        <end position="115"/>
    </location>
</feature>
<dbReference type="InParanoid" id="A8P468"/>
<dbReference type="Pfam" id="PF00505">
    <property type="entry name" value="HMG_box"/>
    <property type="match status" value="1"/>
</dbReference>
<feature type="compositionally biased region" description="Low complexity" evidence="2">
    <location>
        <begin position="315"/>
        <end position="328"/>
    </location>
</feature>
<dbReference type="GO" id="GO:0005634">
    <property type="term" value="C:nucleus"/>
    <property type="evidence" value="ECO:0007669"/>
    <property type="project" value="UniProtKB-UniRule"/>
</dbReference>
<feature type="compositionally biased region" description="Polar residues" evidence="2">
    <location>
        <begin position="640"/>
        <end position="654"/>
    </location>
</feature>
<sequence>MANPSGSKGSKQSDTTISRPPNAWILFRTHFSQQCRANGVKDAVVISRQASQAWASLPEKDKDQWRKLAHILKAQYDQERLQNASQPSQSKKRKNSTDEGNVSGSEVETGKSSNVLRKGKQTLKGVAKAITQKLSIAKDRDLKGKGRAQDAAAGPSSEVISSTESQPNEPNFLIWMPTFVLDDSPDTDDKNIAANPHATDDSLTTRGKDPIGALTRDEPQVNEGDSVTAPEPHVESVGDAQTRGSNEPMVPAAKPVTQSNVPRTIPSTGSSGIPQTEATSSQLAASTSSQKSSGNGSALDVYGSSREASETNGLTASTTAPASTQQWTNCGATSDGPHYSSDHFALQPKPIVTHSFASSDELTRSHRRQKLTHQFHNSVDGYSGQLYNGYGAVAPAPGPSRREEPIASTPKLVQSLALVNNLAYDRYNYLIPAVAPPQARVPSNSRPLVGLGPYPQFSTQLAQCNAVTGAEERAIETVPARPAAPFRPSDEPLPSTSTSVVPFVPTNDPTYTSVSKFAQPQARVASSNQLLARFIANQRFAQLPLYTATTRGTDGIRQTESVPPFVPERPKEPLPSTSKSIETRVSDSLLDNDGRNSYATQQFNPLFGAQYDMATYAIPQSSVPQVAHAQVAQPAHSQSMEPSTSSTATGPVSIPTQAATIGGAESQSIDASNDYNSTLDYPLYPQQNAQYTSSELEGNGVDGVNAYTTYQDEFTQNYDSGLAFTTPSTRVQQPATNTNDFGEFVENAFNINFTDTSTTYQDFTTWASDVASVATTPSFYQPSPATDYDSGFTDDDASSTYQVQLPQELTSESSVSSVAAPTPESLQHPSPPTTEYSYDFGFTADEQEYIAVYSNHPAEYPDSNFAQSTSQADTNGCTDQQATYYYLSGWGVEGSN</sequence>
<feature type="compositionally biased region" description="Polar residues" evidence="2">
    <location>
        <begin position="158"/>
        <end position="169"/>
    </location>
</feature>
<evidence type="ECO:0000259" key="3">
    <source>
        <dbReference type="PROSITE" id="PS50118"/>
    </source>
</evidence>
<evidence type="ECO:0000256" key="2">
    <source>
        <dbReference type="SAM" id="MobiDB-lite"/>
    </source>
</evidence>